<sequence length="76" mass="8764">MPFSKWHVVPLNVQKTVVRGLQFKYFSLSALFVWVDDPNMYEHLNPAKQARREDIKLLVQLLAPRMAKPAEAAGKE</sequence>
<reference evidence="1" key="1">
    <citation type="submission" date="2022-04" db="EMBL/GenBank/DDBJ databases">
        <title>Genome of the entomopathogenic fungus Entomophthora muscae.</title>
        <authorList>
            <person name="Elya C."/>
            <person name="Lovett B.R."/>
            <person name="Lee E."/>
            <person name="Macias A.M."/>
            <person name="Hajek A.E."/>
            <person name="De Bivort B.L."/>
            <person name="Kasson M.T."/>
            <person name="De Fine Licht H.H."/>
            <person name="Stajich J.E."/>
        </authorList>
    </citation>
    <scope>NUCLEOTIDE SEQUENCE</scope>
    <source>
        <strain evidence="1">Berkeley</strain>
    </source>
</reference>
<protein>
    <submittedName>
        <fullName evidence="1">Uncharacterized protein</fullName>
    </submittedName>
</protein>
<proteinExistence type="predicted"/>
<comment type="caution">
    <text evidence="1">The sequence shown here is derived from an EMBL/GenBank/DDBJ whole genome shotgun (WGS) entry which is preliminary data.</text>
</comment>
<evidence type="ECO:0000313" key="2">
    <source>
        <dbReference type="Proteomes" id="UP001165960"/>
    </source>
</evidence>
<dbReference type="Proteomes" id="UP001165960">
    <property type="component" value="Unassembled WGS sequence"/>
</dbReference>
<gene>
    <name evidence="1" type="ORF">DSO57_1000456</name>
</gene>
<name>A0ACC2UUF7_9FUNG</name>
<dbReference type="EMBL" id="QTSX02000001">
    <property type="protein sequence ID" value="KAJ9090604.1"/>
    <property type="molecule type" value="Genomic_DNA"/>
</dbReference>
<accession>A0ACC2UUF7</accession>
<evidence type="ECO:0000313" key="1">
    <source>
        <dbReference type="EMBL" id="KAJ9090604.1"/>
    </source>
</evidence>
<keyword evidence="2" id="KW-1185">Reference proteome</keyword>
<organism evidence="1 2">
    <name type="scientific">Entomophthora muscae</name>
    <dbReference type="NCBI Taxonomy" id="34485"/>
    <lineage>
        <taxon>Eukaryota</taxon>
        <taxon>Fungi</taxon>
        <taxon>Fungi incertae sedis</taxon>
        <taxon>Zoopagomycota</taxon>
        <taxon>Entomophthoromycotina</taxon>
        <taxon>Entomophthoromycetes</taxon>
        <taxon>Entomophthorales</taxon>
        <taxon>Entomophthoraceae</taxon>
        <taxon>Entomophthora</taxon>
    </lineage>
</organism>